<evidence type="ECO:0000256" key="2">
    <source>
        <dbReference type="ARBA" id="ARBA00022525"/>
    </source>
</evidence>
<dbReference type="Gene3D" id="2.10.90.10">
    <property type="entry name" value="Cystine-knot cytokines"/>
    <property type="match status" value="1"/>
</dbReference>
<dbReference type="OrthoDB" id="10461953at2759"/>
<proteinExistence type="predicted"/>
<dbReference type="AlphaFoldDB" id="A0A3M7SW95"/>
<feature type="disulfide bond" evidence="4">
    <location>
        <begin position="126"/>
        <end position="180"/>
    </location>
</feature>
<dbReference type="Pfam" id="PF00007">
    <property type="entry name" value="Cys_knot"/>
    <property type="match status" value="1"/>
</dbReference>
<evidence type="ECO:0000259" key="5">
    <source>
        <dbReference type="PROSITE" id="PS01225"/>
    </source>
</evidence>
<keyword evidence="3 4" id="KW-1015">Disulfide bond</keyword>
<feature type="disulfide bond" evidence="4">
    <location>
        <begin position="130"/>
        <end position="182"/>
    </location>
</feature>
<dbReference type="InterPro" id="IPR018245">
    <property type="entry name" value="Gonadotropin_bsu_CS"/>
</dbReference>
<gene>
    <name evidence="6" type="ORF">BpHYR1_030951</name>
</gene>
<evidence type="ECO:0000256" key="1">
    <source>
        <dbReference type="ARBA" id="ARBA00004613"/>
    </source>
</evidence>
<dbReference type="PROSITE" id="PS01225">
    <property type="entry name" value="CTCK_2"/>
    <property type="match status" value="1"/>
</dbReference>
<dbReference type="InterPro" id="IPR006208">
    <property type="entry name" value="Glyco_hormone_CN"/>
</dbReference>
<dbReference type="Proteomes" id="UP000276133">
    <property type="component" value="Unassembled WGS sequence"/>
</dbReference>
<dbReference type="InterPro" id="IPR006207">
    <property type="entry name" value="Cys_knot_C"/>
</dbReference>
<evidence type="ECO:0000256" key="3">
    <source>
        <dbReference type="ARBA" id="ARBA00023157"/>
    </source>
</evidence>
<reference evidence="6 7" key="1">
    <citation type="journal article" date="2018" name="Sci. Rep.">
        <title>Genomic signatures of local adaptation to the degree of environmental predictability in rotifers.</title>
        <authorList>
            <person name="Franch-Gras L."/>
            <person name="Hahn C."/>
            <person name="Garcia-Roger E.M."/>
            <person name="Carmona M.J."/>
            <person name="Serra M."/>
            <person name="Gomez A."/>
        </authorList>
    </citation>
    <scope>NUCLEOTIDE SEQUENCE [LARGE SCALE GENOMIC DNA]</scope>
    <source>
        <strain evidence="6">HYR1</strain>
    </source>
</reference>
<accession>A0A3M7SW95</accession>
<organism evidence="6 7">
    <name type="scientific">Brachionus plicatilis</name>
    <name type="common">Marine rotifer</name>
    <name type="synonym">Brachionus muelleri</name>
    <dbReference type="NCBI Taxonomy" id="10195"/>
    <lineage>
        <taxon>Eukaryota</taxon>
        <taxon>Metazoa</taxon>
        <taxon>Spiralia</taxon>
        <taxon>Gnathifera</taxon>
        <taxon>Rotifera</taxon>
        <taxon>Eurotatoria</taxon>
        <taxon>Monogononta</taxon>
        <taxon>Pseudotrocha</taxon>
        <taxon>Ploima</taxon>
        <taxon>Brachionidae</taxon>
        <taxon>Brachionus</taxon>
    </lineage>
</organism>
<name>A0A3M7SW95_BRAPC</name>
<dbReference type="EMBL" id="REGN01000696">
    <property type="protein sequence ID" value="RNA39927.1"/>
    <property type="molecule type" value="Genomic_DNA"/>
</dbReference>
<evidence type="ECO:0000313" key="7">
    <source>
        <dbReference type="Proteomes" id="UP000276133"/>
    </source>
</evidence>
<comment type="caution">
    <text evidence="4">Lacks conserved residue(s) required for the propagation of feature annotation.</text>
</comment>
<comment type="caution">
    <text evidence="6">The sequence shown here is derived from an EMBL/GenBank/DDBJ whole genome shotgun (WGS) entry which is preliminary data.</text>
</comment>
<comment type="subcellular location">
    <subcellularLocation>
        <location evidence="1">Secreted</location>
    </subcellularLocation>
</comment>
<keyword evidence="2" id="KW-0964">Secreted</keyword>
<sequence length="195" mass="23015">MLQSIQINNDQERSQSHLVFPFKNVQKSRYKYREFFYDVYKRSLNDFKRDQNEIDKTNEENSNNNSNKKYLQKILEDNEEDETNTENVNSELPYGYVPWGHCNLETMEVSLNLDKCGRITFNTTACSGFCKSNEQIITNTKMKKRSCWACKPYKFVNIKYEIRCIDNSKSIFNLRAISACSCFKHSDMIVPLESK</sequence>
<feature type="domain" description="CTCK" evidence="5">
    <location>
        <begin position="102"/>
        <end position="187"/>
    </location>
</feature>
<dbReference type="PROSITE" id="PS00261">
    <property type="entry name" value="GLYCO_HORMONE_BETA_1"/>
    <property type="match status" value="1"/>
</dbReference>
<dbReference type="InterPro" id="IPR029034">
    <property type="entry name" value="Cystine-knot_cytokine"/>
</dbReference>
<evidence type="ECO:0000313" key="6">
    <source>
        <dbReference type="EMBL" id="RNA39927.1"/>
    </source>
</evidence>
<keyword evidence="7" id="KW-1185">Reference proteome</keyword>
<dbReference type="GO" id="GO:0005576">
    <property type="term" value="C:extracellular region"/>
    <property type="evidence" value="ECO:0007669"/>
    <property type="project" value="UniProtKB-SubCell"/>
</dbReference>
<dbReference type="GO" id="GO:0005179">
    <property type="term" value="F:hormone activity"/>
    <property type="evidence" value="ECO:0007669"/>
    <property type="project" value="InterPro"/>
</dbReference>
<protein>
    <recommendedName>
        <fullName evidence="5">CTCK domain-containing protein</fullName>
    </recommendedName>
</protein>
<evidence type="ECO:0000256" key="4">
    <source>
        <dbReference type="PROSITE-ProRule" id="PRU00039"/>
    </source>
</evidence>